<feature type="site" description="Lowers pKa of active site Tyr" evidence="4">
    <location>
        <position position="80"/>
    </location>
</feature>
<evidence type="ECO:0000256" key="1">
    <source>
        <dbReference type="ARBA" id="ARBA00023002"/>
    </source>
</evidence>
<proteinExistence type="predicted"/>
<accession>A0A1X7VJR5</accession>
<reference evidence="7" key="1">
    <citation type="journal article" date="2010" name="Nature">
        <title>The Amphimedon queenslandica genome and the evolution of animal complexity.</title>
        <authorList>
            <person name="Srivastava M."/>
            <person name="Simakov O."/>
            <person name="Chapman J."/>
            <person name="Fahey B."/>
            <person name="Gauthier M.E."/>
            <person name="Mitros T."/>
            <person name="Richards G.S."/>
            <person name="Conaco C."/>
            <person name="Dacre M."/>
            <person name="Hellsten U."/>
            <person name="Larroux C."/>
            <person name="Putnam N.H."/>
            <person name="Stanke M."/>
            <person name="Adamska M."/>
            <person name="Darling A."/>
            <person name="Degnan S.M."/>
            <person name="Oakley T.H."/>
            <person name="Plachetzki D.C."/>
            <person name="Zhai Y."/>
            <person name="Adamski M."/>
            <person name="Calcino A."/>
            <person name="Cummins S.F."/>
            <person name="Goodstein D.M."/>
            <person name="Harris C."/>
            <person name="Jackson D.J."/>
            <person name="Leys S.P."/>
            <person name="Shu S."/>
            <person name="Woodcroft B.J."/>
            <person name="Vervoort M."/>
            <person name="Kosik K.S."/>
            <person name="Manning G."/>
            <person name="Degnan B.M."/>
            <person name="Rokhsar D.S."/>
        </authorList>
    </citation>
    <scope>NUCLEOTIDE SEQUENCE [LARGE SCALE GENOMIC DNA]</scope>
</reference>
<dbReference type="PANTHER" id="PTHR11732">
    <property type="entry name" value="ALDO/KETO REDUCTASE"/>
    <property type="match status" value="1"/>
</dbReference>
<dbReference type="OrthoDB" id="416253at2759"/>
<dbReference type="eggNOG" id="KOG1577">
    <property type="taxonomic scope" value="Eukaryota"/>
</dbReference>
<dbReference type="EnsemblMetazoa" id="XM_003384232.3">
    <property type="protein sequence ID" value="XP_003384280.1"/>
    <property type="gene ID" value="LOC100633669"/>
</dbReference>
<dbReference type="AlphaFoldDB" id="A0A1X7VJR5"/>
<dbReference type="PROSITE" id="PS00063">
    <property type="entry name" value="ALDOKETO_REDUCTASE_3"/>
    <property type="match status" value="1"/>
</dbReference>
<dbReference type="InParanoid" id="A0A1X7VJR5"/>
<organism evidence="6">
    <name type="scientific">Amphimedon queenslandica</name>
    <name type="common">Sponge</name>
    <dbReference type="NCBI Taxonomy" id="400682"/>
    <lineage>
        <taxon>Eukaryota</taxon>
        <taxon>Metazoa</taxon>
        <taxon>Porifera</taxon>
        <taxon>Demospongiae</taxon>
        <taxon>Heteroscleromorpha</taxon>
        <taxon>Haplosclerida</taxon>
        <taxon>Niphatidae</taxon>
        <taxon>Amphimedon</taxon>
    </lineage>
</organism>
<dbReference type="InterPro" id="IPR023210">
    <property type="entry name" value="NADP_OxRdtase_dom"/>
</dbReference>
<keyword evidence="1" id="KW-0560">Oxidoreductase</keyword>
<dbReference type="Gene3D" id="3.20.20.100">
    <property type="entry name" value="NADP-dependent oxidoreductase domain"/>
    <property type="match status" value="1"/>
</dbReference>
<dbReference type="InterPro" id="IPR036812">
    <property type="entry name" value="NAD(P)_OxRdtase_dom_sf"/>
</dbReference>
<protein>
    <recommendedName>
        <fullName evidence="5">NADP-dependent oxidoreductase domain-containing protein</fullName>
    </recommendedName>
</protein>
<sequence>MAKKIVLNNGVHMPVLGLGTWLADPFPGLTGPAVEAAVREGYRHIDCAFIYQNEEEIGEALEKLFKEGVVKREDMFITSKLWSCYHDPNDVEQACKESLERLKLDYIDLFLIHTPFGVKRGEIFPTPDTVLGYDEKKMTLTWKAMEALLPLGLVKAIGVSNFTITKLEALLPTVSVIPAVNQVESNPQLLQRKLREYCRLKSITFVGYSPLGSPGRLEKEKDDVNLLEVKVIKDIAESHGATPAQICIAFMLSLGDATIPKSTDELRIKENFAASKIQLEDHEIQRMKQLDKGYRRNTYDWLLRPKVDSVETAWDIESDSAFVIENDK</sequence>
<feature type="binding site" evidence="3">
    <location>
        <position position="113"/>
    </location>
    <ligand>
        <name>substrate</name>
    </ligand>
</feature>
<dbReference type="KEGG" id="aqu:100633669"/>
<dbReference type="PRINTS" id="PR00069">
    <property type="entry name" value="ALDKETRDTASE"/>
</dbReference>
<dbReference type="InterPro" id="IPR020471">
    <property type="entry name" value="AKR"/>
</dbReference>
<evidence type="ECO:0000313" key="6">
    <source>
        <dbReference type="EnsemblMetazoa" id="Aqu2.1.39702_001"/>
    </source>
</evidence>
<dbReference type="PROSITE" id="PS00062">
    <property type="entry name" value="ALDOKETO_REDUCTASE_2"/>
    <property type="match status" value="1"/>
</dbReference>
<dbReference type="FunFam" id="3.20.20.100:FF:000002">
    <property type="entry name" value="2,5-diketo-D-gluconic acid reductase A"/>
    <property type="match status" value="1"/>
</dbReference>
<dbReference type="STRING" id="400682.A0A1X7VJR5"/>
<feature type="domain" description="NADP-dependent oxidoreductase" evidence="5">
    <location>
        <begin position="32"/>
        <end position="291"/>
    </location>
</feature>
<dbReference type="PROSITE" id="PS00798">
    <property type="entry name" value="ALDOKETO_REDUCTASE_1"/>
    <property type="match status" value="1"/>
</dbReference>
<dbReference type="InterPro" id="IPR018170">
    <property type="entry name" value="Aldo/ket_reductase_CS"/>
</dbReference>
<dbReference type="PIRSF" id="PIRSF000097">
    <property type="entry name" value="AKR"/>
    <property type="match status" value="1"/>
</dbReference>
<evidence type="ECO:0000259" key="5">
    <source>
        <dbReference type="Pfam" id="PF00248"/>
    </source>
</evidence>
<keyword evidence="7" id="KW-1185">Reference proteome</keyword>
<evidence type="ECO:0000256" key="2">
    <source>
        <dbReference type="PIRSR" id="PIRSR000097-1"/>
    </source>
</evidence>
<evidence type="ECO:0000313" key="7">
    <source>
        <dbReference type="Proteomes" id="UP000007879"/>
    </source>
</evidence>
<name>A0A1X7VJR5_AMPQE</name>
<feature type="active site" description="Proton donor" evidence="2">
    <location>
        <position position="51"/>
    </location>
</feature>
<dbReference type="Proteomes" id="UP000007879">
    <property type="component" value="Unassembled WGS sequence"/>
</dbReference>
<dbReference type="EnsemblMetazoa" id="Aqu2.1.39702_001">
    <property type="protein sequence ID" value="Aqu2.1.39702_001"/>
    <property type="gene ID" value="Aqu2.1.39702"/>
</dbReference>
<dbReference type="SUPFAM" id="SSF51430">
    <property type="entry name" value="NAD(P)-linked oxidoreductase"/>
    <property type="match status" value="1"/>
</dbReference>
<dbReference type="OMA" id="QICIAFM"/>
<gene>
    <name evidence="6" type="primary">100633669</name>
</gene>
<evidence type="ECO:0000256" key="3">
    <source>
        <dbReference type="PIRSR" id="PIRSR000097-2"/>
    </source>
</evidence>
<evidence type="ECO:0000256" key="4">
    <source>
        <dbReference type="PIRSR" id="PIRSR000097-3"/>
    </source>
</evidence>
<dbReference type="Pfam" id="PF00248">
    <property type="entry name" value="Aldo_ket_red"/>
    <property type="match status" value="1"/>
</dbReference>
<reference evidence="6" key="2">
    <citation type="submission" date="2017-05" db="UniProtKB">
        <authorList>
            <consortium name="EnsemblMetazoa"/>
        </authorList>
    </citation>
    <scope>IDENTIFICATION</scope>
</reference>
<dbReference type="GO" id="GO:0016616">
    <property type="term" value="F:oxidoreductase activity, acting on the CH-OH group of donors, NAD or NADP as acceptor"/>
    <property type="evidence" value="ECO:0007669"/>
    <property type="project" value="UniProtKB-ARBA"/>
</dbReference>